<dbReference type="Proteomes" id="UP000332933">
    <property type="component" value="Unassembled WGS sequence"/>
</dbReference>
<dbReference type="Pfam" id="PF12796">
    <property type="entry name" value="Ank_2"/>
    <property type="match status" value="1"/>
</dbReference>
<evidence type="ECO:0000256" key="3">
    <source>
        <dbReference type="PROSITE-ProRule" id="PRU00023"/>
    </source>
</evidence>
<keyword evidence="1" id="KW-0677">Repeat</keyword>
<protein>
    <submittedName>
        <fullName evidence="5">Aste57867_22897 protein</fullName>
    </submittedName>
</protein>
<evidence type="ECO:0000256" key="1">
    <source>
        <dbReference type="ARBA" id="ARBA00022737"/>
    </source>
</evidence>
<dbReference type="Gene3D" id="1.25.40.20">
    <property type="entry name" value="Ankyrin repeat-containing domain"/>
    <property type="match status" value="2"/>
</dbReference>
<evidence type="ECO:0000313" key="5">
    <source>
        <dbReference type="EMBL" id="VFT99547.1"/>
    </source>
</evidence>
<dbReference type="InterPro" id="IPR002110">
    <property type="entry name" value="Ankyrin_rpt"/>
</dbReference>
<dbReference type="InterPro" id="IPR036770">
    <property type="entry name" value="Ankyrin_rpt-contain_sf"/>
</dbReference>
<feature type="repeat" description="ANK" evidence="3">
    <location>
        <begin position="249"/>
        <end position="281"/>
    </location>
</feature>
<evidence type="ECO:0000256" key="2">
    <source>
        <dbReference type="ARBA" id="ARBA00023043"/>
    </source>
</evidence>
<dbReference type="AlphaFoldDB" id="A0A485LLE5"/>
<evidence type="ECO:0000313" key="6">
    <source>
        <dbReference type="Proteomes" id="UP000332933"/>
    </source>
</evidence>
<feature type="repeat" description="ANK" evidence="3">
    <location>
        <begin position="331"/>
        <end position="363"/>
    </location>
</feature>
<dbReference type="EMBL" id="CAADRA010007242">
    <property type="protein sequence ID" value="VFT99547.1"/>
    <property type="molecule type" value="Genomic_DNA"/>
</dbReference>
<dbReference type="SMART" id="SM00248">
    <property type="entry name" value="ANK"/>
    <property type="match status" value="4"/>
</dbReference>
<dbReference type="OrthoDB" id="194358at2759"/>
<dbReference type="SUPFAM" id="SSF48403">
    <property type="entry name" value="Ankyrin repeat"/>
    <property type="match status" value="1"/>
</dbReference>
<organism evidence="5 6">
    <name type="scientific">Aphanomyces stellatus</name>
    <dbReference type="NCBI Taxonomy" id="120398"/>
    <lineage>
        <taxon>Eukaryota</taxon>
        <taxon>Sar</taxon>
        <taxon>Stramenopiles</taxon>
        <taxon>Oomycota</taxon>
        <taxon>Saprolegniomycetes</taxon>
        <taxon>Saprolegniales</taxon>
        <taxon>Verrucalvaceae</taxon>
        <taxon>Aphanomyces</taxon>
    </lineage>
</organism>
<accession>A0A485LLE5</accession>
<proteinExistence type="predicted"/>
<name>A0A485LLE5_9STRA</name>
<evidence type="ECO:0000313" key="4">
    <source>
        <dbReference type="EMBL" id="KAF0685195.1"/>
    </source>
</evidence>
<dbReference type="Pfam" id="PF13637">
    <property type="entry name" value="Ank_4"/>
    <property type="match status" value="1"/>
</dbReference>
<dbReference type="PANTHER" id="PTHR24171">
    <property type="entry name" value="ANKYRIN REPEAT DOMAIN-CONTAINING PROTEIN 39-RELATED"/>
    <property type="match status" value="1"/>
</dbReference>
<sequence length="463" mass="51382">MANTSMWSSTTKRALTKGELLTLRLIQDETDQRQVLRDRTKAHLASIVDHTQPNDPTLYEGLYGDSTKWTRDETLALASRPLLPLGPADVSGQYHLRSIKHAFPVPGSQLVREKERMSTALAKKLSIGLKPVASAPHLVPVHGVRGAHEDCLHTLESGKLHFAAQSMLDVLAEQERLLARDQLARQHRLAHVTGSLDDLCRFWQLLTDGHTREAVLMLTEEIFVDVDLAIVRNPKDGSITLDPKKSHSLAATPLMTAARLLHLDVVRALLDRGADPNVSNGNGDTPLHTVWRDLDMPKKASLLWTVHAGKAVSILGLLLQHGALANTMNAFGEVALHAAAKFGLRDAAEKLLEHGADPWLRDRLGHTPLDYAKANGFRDTYSLLANFHAIDRARRRQHAMRQARHVMVEPGTMSLQWSTPPDRMLAELKLASHRATYLKGHCITKDGTLILAPDDDRDFQPKQ</sequence>
<reference evidence="5 6" key="1">
    <citation type="submission" date="2019-03" db="EMBL/GenBank/DDBJ databases">
        <authorList>
            <person name="Gaulin E."/>
            <person name="Dumas B."/>
        </authorList>
    </citation>
    <scope>NUCLEOTIDE SEQUENCE [LARGE SCALE GENOMIC DNA]</scope>
    <source>
        <strain evidence="5">CBS 568.67</strain>
    </source>
</reference>
<keyword evidence="6" id="KW-1185">Reference proteome</keyword>
<reference evidence="4" key="2">
    <citation type="submission" date="2019-06" db="EMBL/GenBank/DDBJ databases">
        <title>Genomics analysis of Aphanomyces spp. identifies a new class of oomycete effector associated with host adaptation.</title>
        <authorList>
            <person name="Gaulin E."/>
        </authorList>
    </citation>
    <scope>NUCLEOTIDE SEQUENCE</scope>
    <source>
        <strain evidence="4">CBS 578.67</strain>
    </source>
</reference>
<dbReference type="PANTHER" id="PTHR24171:SF9">
    <property type="entry name" value="ANKYRIN REPEAT DOMAIN-CONTAINING PROTEIN 39"/>
    <property type="match status" value="1"/>
</dbReference>
<dbReference type="PROSITE" id="PS50088">
    <property type="entry name" value="ANK_REPEAT"/>
    <property type="match status" value="2"/>
</dbReference>
<dbReference type="PROSITE" id="PS50297">
    <property type="entry name" value="ANK_REP_REGION"/>
    <property type="match status" value="2"/>
</dbReference>
<dbReference type="EMBL" id="VJMH01007216">
    <property type="protein sequence ID" value="KAF0685195.1"/>
    <property type="molecule type" value="Genomic_DNA"/>
</dbReference>
<gene>
    <name evidence="5" type="primary">Aste57867_22897</name>
    <name evidence="4" type="ORF">As57867_022826</name>
    <name evidence="5" type="ORF">ASTE57867_22897</name>
</gene>
<keyword evidence="2 3" id="KW-0040">ANK repeat</keyword>